<evidence type="ECO:0000313" key="5">
    <source>
        <dbReference type="EMBL" id="CUM80675.1"/>
    </source>
</evidence>
<keyword evidence="5" id="KW-0808">Transferase</keyword>
<evidence type="ECO:0000256" key="3">
    <source>
        <dbReference type="ARBA" id="ARBA00023150"/>
    </source>
</evidence>
<dbReference type="EMBL" id="CYXZ01000004">
    <property type="protein sequence ID" value="CUM80675.1"/>
    <property type="molecule type" value="Genomic_DNA"/>
</dbReference>
<dbReference type="NCBIfam" id="TIGR00177">
    <property type="entry name" value="molyb_syn"/>
    <property type="match status" value="1"/>
</dbReference>
<proteinExistence type="predicted"/>
<dbReference type="PANTHER" id="PTHR43764">
    <property type="entry name" value="MOLYBDENUM COFACTOR BIOSYNTHESIS"/>
    <property type="match status" value="1"/>
</dbReference>
<dbReference type="STRING" id="166486.ERS852572_00554"/>
<evidence type="ECO:0000313" key="6">
    <source>
        <dbReference type="Proteomes" id="UP000095350"/>
    </source>
</evidence>
<gene>
    <name evidence="5" type="primary">mog</name>
    <name evidence="5" type="ORF">ERS852572_00554</name>
</gene>
<dbReference type="CDD" id="cd00886">
    <property type="entry name" value="MogA_MoaB"/>
    <property type="match status" value="1"/>
</dbReference>
<dbReference type="GO" id="GO:0006777">
    <property type="term" value="P:Mo-molybdopterin cofactor biosynthetic process"/>
    <property type="evidence" value="ECO:0007669"/>
    <property type="project" value="UniProtKB-KW"/>
</dbReference>
<dbReference type="Gene3D" id="3.40.980.10">
    <property type="entry name" value="MoaB/Mog-like domain"/>
    <property type="match status" value="1"/>
</dbReference>
<accession>A0A173RSQ3</accession>
<evidence type="ECO:0000256" key="2">
    <source>
        <dbReference type="ARBA" id="ARBA00005046"/>
    </source>
</evidence>
<dbReference type="PROSITE" id="PS01078">
    <property type="entry name" value="MOCF_BIOSYNTHESIS_1"/>
    <property type="match status" value="1"/>
</dbReference>
<evidence type="ECO:0000256" key="1">
    <source>
        <dbReference type="ARBA" id="ARBA00003487"/>
    </source>
</evidence>
<dbReference type="GO" id="GO:0061598">
    <property type="term" value="F:molybdopterin adenylyltransferase activity"/>
    <property type="evidence" value="ECO:0007669"/>
    <property type="project" value="UniProtKB-EC"/>
</dbReference>
<protein>
    <submittedName>
        <fullName evidence="5">Molybdopterin adenylyltransferase</fullName>
        <ecNumber evidence="5">2.7.7.75</ecNumber>
    </submittedName>
</protein>
<keyword evidence="3" id="KW-0501">Molybdenum cofactor biosynthesis</keyword>
<name>A0A173RSQ3_9FIRM</name>
<dbReference type="UniPathway" id="UPA00344"/>
<dbReference type="PANTHER" id="PTHR43764:SF1">
    <property type="entry name" value="MOLYBDOPTERIN MOLYBDOTRANSFERASE"/>
    <property type="match status" value="1"/>
</dbReference>
<dbReference type="SUPFAM" id="SSF53218">
    <property type="entry name" value="Molybdenum cofactor biosynthesis proteins"/>
    <property type="match status" value="1"/>
</dbReference>
<dbReference type="OrthoDB" id="9784492at2"/>
<dbReference type="SMART" id="SM00852">
    <property type="entry name" value="MoCF_biosynth"/>
    <property type="match status" value="1"/>
</dbReference>
<dbReference type="InterPro" id="IPR036425">
    <property type="entry name" value="MoaB/Mog-like_dom_sf"/>
</dbReference>
<comment type="function">
    <text evidence="1">May be involved in the biosynthesis of molybdopterin.</text>
</comment>
<dbReference type="Pfam" id="PF00994">
    <property type="entry name" value="MoCF_biosynth"/>
    <property type="match status" value="1"/>
</dbReference>
<feature type="domain" description="MoaB/Mog" evidence="4">
    <location>
        <begin position="8"/>
        <end position="152"/>
    </location>
</feature>
<dbReference type="PaxDb" id="166486-ERS852572_00554"/>
<dbReference type="InterPro" id="IPR001453">
    <property type="entry name" value="MoaB/Mog_dom"/>
</dbReference>
<comment type="pathway">
    <text evidence="2">Cofactor biosynthesis; molybdopterin biosynthesis.</text>
</comment>
<dbReference type="InterPro" id="IPR051920">
    <property type="entry name" value="MPT_Adenylyltrnsfr/MoaC-Rel"/>
</dbReference>
<organism evidence="5 6">
    <name type="scientific">Roseburia intestinalis</name>
    <dbReference type="NCBI Taxonomy" id="166486"/>
    <lineage>
        <taxon>Bacteria</taxon>
        <taxon>Bacillati</taxon>
        <taxon>Bacillota</taxon>
        <taxon>Clostridia</taxon>
        <taxon>Lachnospirales</taxon>
        <taxon>Lachnospiraceae</taxon>
        <taxon>Roseburia</taxon>
    </lineage>
</organism>
<dbReference type="AlphaFoldDB" id="A0A173RSQ3"/>
<dbReference type="InterPro" id="IPR008284">
    <property type="entry name" value="MoCF_biosynth_CS"/>
</dbReference>
<dbReference type="RefSeq" id="WP_015522496.1">
    <property type="nucleotide sequence ID" value="NZ_CABIYH010000004.1"/>
</dbReference>
<dbReference type="Proteomes" id="UP000095350">
    <property type="component" value="Unassembled WGS sequence"/>
</dbReference>
<reference evidence="5 6" key="1">
    <citation type="submission" date="2015-09" db="EMBL/GenBank/DDBJ databases">
        <authorList>
            <consortium name="Pathogen Informatics"/>
        </authorList>
    </citation>
    <scope>NUCLEOTIDE SEQUENCE [LARGE SCALE GENOMIC DNA]</scope>
    <source>
        <strain evidence="5 6">2789STDY5834960</strain>
    </source>
</reference>
<dbReference type="EC" id="2.7.7.75" evidence="5"/>
<sequence>MDNKYTVGIITASDKGSKGEREDISGRRIREILPAENYEVVSCKVLPDEQEELEQEMIHLADECKCNLILTTGGTGFSMRDVTPEATLAVCDRNAPGIAEAIRAYSMTITKRAMLSRGASAIRGQSLIVNLPGSPKAVEESLTYILDSLEHGMDILLGRDGECARR</sequence>
<evidence type="ECO:0000259" key="4">
    <source>
        <dbReference type="SMART" id="SM00852"/>
    </source>
</evidence>
<keyword evidence="5" id="KW-0548">Nucleotidyltransferase</keyword>